<comment type="caution">
    <text evidence="5">The sequence shown here is derived from an EMBL/GenBank/DDBJ whole genome shotgun (WGS) entry which is preliminary data.</text>
</comment>
<proteinExistence type="predicted"/>
<evidence type="ECO:0000256" key="1">
    <source>
        <dbReference type="ARBA" id="ARBA00022801"/>
    </source>
</evidence>
<organism evidence="5 6">
    <name type="scientific">Tilletiaria anomala (strain ATCC 24038 / CBS 436.72 / UBC 951)</name>
    <dbReference type="NCBI Taxonomy" id="1037660"/>
    <lineage>
        <taxon>Eukaryota</taxon>
        <taxon>Fungi</taxon>
        <taxon>Dikarya</taxon>
        <taxon>Basidiomycota</taxon>
        <taxon>Ustilaginomycotina</taxon>
        <taxon>Exobasidiomycetes</taxon>
        <taxon>Georgefischeriales</taxon>
        <taxon>Tilletiariaceae</taxon>
        <taxon>Tilletiaria</taxon>
    </lineage>
</organism>
<dbReference type="Pfam" id="PF07859">
    <property type="entry name" value="Abhydrolase_3"/>
    <property type="match status" value="1"/>
</dbReference>
<dbReference type="SUPFAM" id="SSF53474">
    <property type="entry name" value="alpha/beta-Hydrolases"/>
    <property type="match status" value="1"/>
</dbReference>
<feature type="compositionally biased region" description="Low complexity" evidence="2">
    <location>
        <begin position="603"/>
        <end position="615"/>
    </location>
</feature>
<dbReference type="InterPro" id="IPR029058">
    <property type="entry name" value="AB_hydrolase_fold"/>
</dbReference>
<keyword evidence="1 5" id="KW-0378">Hydrolase</keyword>
<dbReference type="PANTHER" id="PTHR48081:SF26">
    <property type="entry name" value="ALPHA_BETA HYDROLASE FOLD-3 DOMAIN-CONTAINING PROTEIN"/>
    <property type="match status" value="1"/>
</dbReference>
<dbReference type="Gene3D" id="3.40.50.1820">
    <property type="entry name" value="alpha/beta hydrolase"/>
    <property type="match status" value="1"/>
</dbReference>
<evidence type="ECO:0000256" key="3">
    <source>
        <dbReference type="SAM" id="Phobius"/>
    </source>
</evidence>
<dbReference type="GeneID" id="25264520"/>
<feature type="region of interest" description="Disordered" evidence="2">
    <location>
        <begin position="592"/>
        <end position="640"/>
    </location>
</feature>
<dbReference type="AlphaFoldDB" id="A0A066VT90"/>
<dbReference type="GO" id="GO:0016787">
    <property type="term" value="F:hydrolase activity"/>
    <property type="evidence" value="ECO:0007669"/>
    <property type="project" value="UniProtKB-KW"/>
</dbReference>
<sequence>MSSGRDNEEVDVARAVQCEDHGALAVDDGDDDDGLHGALSDFVSTRPDLRQLLNLRTIEFPKQGVGLDSEFAITAPIWTKQPFKLAYMLYFGLSIGLFWLPVWALTSIPLSGRGHHSWCWRRAVTVKLFRRASTLTYKTHLTFGRDLSVEVPHSATRFGKFTWIDPVREDQVRGDVRRTMLEQGLRPARVAGFWYGDNAPEDPAATAHSSESRRFVFPKARQGEKVLYHCHGGAMFLGTAHEQDITAAVSLQSLAALKHLYQSSAAYADKVAAGGAPPPSKCTRSFSIDYRLCVPGRPALGSWPAPLLDTLAGYLYLVRELRFDPDNIILVGDSAGGNLCLALCRYLRDEHIERVPGKVLLLSPWADISRSHGGPLDAPMRDASAHRNAHSDIISSEVAFRNTAVSALLGHLPAREAYRNPYISSVSLHLSLEHGGAGPHFGFEHFPDKVLVTTGTAEISYDQHITLAHRLAAGTRRGRPVYAGDRVSAQCDPGAMCDRLAFPRPADAQLDLSRANSALSLQGSHPSAAATEYPRPATGAACGQSVRTAVRCQNTSLLLPASTASDAAAAPPRANAQTQPLEEGWGAVTPVFESSPSHLLGQPLPSAAASANSPATQGRPDGSGSAAGRNSDNDHSSDHELGVAQTLASTPILEQPPLSSQLGNGLKRAGGSYASSIHRKYTDAGVTIMQAPLEVREVVLHEVEGAIHDYLLFPWFEPQRSRTWRYIAHWIEDLDFSSKDSHE</sequence>
<feature type="compositionally biased region" description="Basic and acidic residues" evidence="2">
    <location>
        <begin position="631"/>
        <end position="640"/>
    </location>
</feature>
<reference evidence="5 6" key="1">
    <citation type="submission" date="2014-05" db="EMBL/GenBank/DDBJ databases">
        <title>Draft genome sequence of a rare smut relative, Tilletiaria anomala UBC 951.</title>
        <authorList>
            <consortium name="DOE Joint Genome Institute"/>
            <person name="Toome M."/>
            <person name="Kuo A."/>
            <person name="Henrissat B."/>
            <person name="Lipzen A."/>
            <person name="Tritt A."/>
            <person name="Yoshinaga Y."/>
            <person name="Zane M."/>
            <person name="Barry K."/>
            <person name="Grigoriev I.V."/>
            <person name="Spatafora J.W."/>
            <person name="Aimea M.C."/>
        </authorList>
    </citation>
    <scope>NUCLEOTIDE SEQUENCE [LARGE SCALE GENOMIC DNA]</scope>
    <source>
        <strain evidence="5 6">UBC 951</strain>
    </source>
</reference>
<dbReference type="RefSeq" id="XP_013242989.1">
    <property type="nucleotide sequence ID" value="XM_013387535.1"/>
</dbReference>
<dbReference type="PANTHER" id="PTHR48081">
    <property type="entry name" value="AB HYDROLASE SUPERFAMILY PROTEIN C4A8.06C"/>
    <property type="match status" value="1"/>
</dbReference>
<evidence type="ECO:0000313" key="6">
    <source>
        <dbReference type="Proteomes" id="UP000027361"/>
    </source>
</evidence>
<gene>
    <name evidence="5" type="ORF">K437DRAFT_256784</name>
</gene>
<accession>A0A066VT90</accession>
<feature type="domain" description="Alpha/beta hydrolase fold-3" evidence="4">
    <location>
        <begin position="287"/>
        <end position="473"/>
    </location>
</feature>
<dbReference type="Proteomes" id="UP000027361">
    <property type="component" value="Unassembled WGS sequence"/>
</dbReference>
<dbReference type="STRING" id="1037660.A0A066VT90"/>
<protein>
    <submittedName>
        <fullName evidence="5">Alpha/beta-hydrolase</fullName>
    </submittedName>
</protein>
<keyword evidence="3" id="KW-0812">Transmembrane</keyword>
<dbReference type="InParanoid" id="A0A066VT90"/>
<keyword evidence="3" id="KW-0472">Membrane</keyword>
<name>A0A066VT90_TILAU</name>
<feature type="transmembrane region" description="Helical" evidence="3">
    <location>
        <begin position="85"/>
        <end position="105"/>
    </location>
</feature>
<evidence type="ECO:0000259" key="4">
    <source>
        <dbReference type="Pfam" id="PF07859"/>
    </source>
</evidence>
<keyword evidence="3" id="KW-1133">Transmembrane helix</keyword>
<evidence type="ECO:0000313" key="5">
    <source>
        <dbReference type="EMBL" id="KDN44922.1"/>
    </source>
</evidence>
<dbReference type="OrthoDB" id="2152029at2759"/>
<dbReference type="InterPro" id="IPR013094">
    <property type="entry name" value="AB_hydrolase_3"/>
</dbReference>
<evidence type="ECO:0000256" key="2">
    <source>
        <dbReference type="SAM" id="MobiDB-lite"/>
    </source>
</evidence>
<dbReference type="EMBL" id="JMSN01000046">
    <property type="protein sequence ID" value="KDN44922.1"/>
    <property type="molecule type" value="Genomic_DNA"/>
</dbReference>
<dbReference type="InterPro" id="IPR050300">
    <property type="entry name" value="GDXG_lipolytic_enzyme"/>
</dbReference>
<dbReference type="HOGENOM" id="CLU_373922_0_0_1"/>
<keyword evidence="6" id="KW-1185">Reference proteome</keyword>